<dbReference type="RefSeq" id="WP_382402167.1">
    <property type="nucleotide sequence ID" value="NZ_JBHSWH010000001.1"/>
</dbReference>
<evidence type="ECO:0000259" key="8">
    <source>
        <dbReference type="PROSITE" id="PS50928"/>
    </source>
</evidence>
<dbReference type="EMBL" id="JBHSWH010000001">
    <property type="protein sequence ID" value="MFC6706267.1"/>
    <property type="molecule type" value="Genomic_DNA"/>
</dbReference>
<dbReference type="Pfam" id="PF00528">
    <property type="entry name" value="BPD_transp_1"/>
    <property type="match status" value="1"/>
</dbReference>
<dbReference type="PROSITE" id="PS50928">
    <property type="entry name" value="ABC_TM1"/>
    <property type="match status" value="1"/>
</dbReference>
<evidence type="ECO:0000256" key="7">
    <source>
        <dbReference type="RuleBase" id="RU363032"/>
    </source>
</evidence>
<feature type="transmembrane region" description="Helical" evidence="7">
    <location>
        <begin position="213"/>
        <end position="233"/>
    </location>
</feature>
<proteinExistence type="inferred from homology"/>
<dbReference type="InterPro" id="IPR000515">
    <property type="entry name" value="MetI-like"/>
</dbReference>
<evidence type="ECO:0000313" key="10">
    <source>
        <dbReference type="Proteomes" id="UP001596298"/>
    </source>
</evidence>
<comment type="similarity">
    <text evidence="7">Belongs to the binding-protein-dependent transport system permease family.</text>
</comment>
<keyword evidence="2 7" id="KW-0813">Transport</keyword>
<evidence type="ECO:0000256" key="3">
    <source>
        <dbReference type="ARBA" id="ARBA00022475"/>
    </source>
</evidence>
<reference evidence="10" key="1">
    <citation type="journal article" date="2019" name="Int. J. Syst. Evol. Microbiol.">
        <title>The Global Catalogue of Microorganisms (GCM) 10K type strain sequencing project: providing services to taxonomists for standard genome sequencing and annotation.</title>
        <authorList>
            <consortium name="The Broad Institute Genomics Platform"/>
            <consortium name="The Broad Institute Genome Sequencing Center for Infectious Disease"/>
            <person name="Wu L."/>
            <person name="Ma J."/>
        </authorList>
    </citation>
    <scope>NUCLEOTIDE SEQUENCE [LARGE SCALE GENOMIC DNA]</scope>
    <source>
        <strain evidence="10">CCUG 58127</strain>
    </source>
</reference>
<evidence type="ECO:0000256" key="5">
    <source>
        <dbReference type="ARBA" id="ARBA00022989"/>
    </source>
</evidence>
<keyword evidence="5 7" id="KW-1133">Transmembrane helix</keyword>
<dbReference type="SUPFAM" id="SSF161098">
    <property type="entry name" value="MetI-like"/>
    <property type="match status" value="1"/>
</dbReference>
<dbReference type="CDD" id="cd06261">
    <property type="entry name" value="TM_PBP2"/>
    <property type="match status" value="1"/>
</dbReference>
<dbReference type="Proteomes" id="UP001596298">
    <property type="component" value="Unassembled WGS sequence"/>
</dbReference>
<dbReference type="Gene3D" id="1.10.3720.10">
    <property type="entry name" value="MetI-like"/>
    <property type="match status" value="1"/>
</dbReference>
<evidence type="ECO:0000313" key="9">
    <source>
        <dbReference type="EMBL" id="MFC6706267.1"/>
    </source>
</evidence>
<feature type="transmembrane region" description="Helical" evidence="7">
    <location>
        <begin position="42"/>
        <end position="62"/>
    </location>
</feature>
<protein>
    <submittedName>
        <fullName evidence="9">ABC transporter permease</fullName>
    </submittedName>
</protein>
<keyword evidence="6 7" id="KW-0472">Membrane</keyword>
<feature type="domain" description="ABC transmembrane type-1" evidence="8">
    <location>
        <begin position="87"/>
        <end position="266"/>
    </location>
</feature>
<comment type="caution">
    <text evidence="9">The sequence shown here is derived from an EMBL/GenBank/DDBJ whole genome shotgun (WGS) entry which is preliminary data.</text>
</comment>
<dbReference type="PANTHER" id="PTHR47737">
    <property type="entry name" value="GLYCINE BETAINE/PROLINE BETAINE TRANSPORT SYSTEM PERMEASE PROTEIN PROW"/>
    <property type="match status" value="1"/>
</dbReference>
<feature type="transmembrane region" description="Helical" evidence="7">
    <location>
        <begin position="134"/>
        <end position="161"/>
    </location>
</feature>
<evidence type="ECO:0000256" key="4">
    <source>
        <dbReference type="ARBA" id="ARBA00022692"/>
    </source>
</evidence>
<keyword evidence="10" id="KW-1185">Reference proteome</keyword>
<name>A0ABW2AH58_9MICO</name>
<dbReference type="PANTHER" id="PTHR47737:SF1">
    <property type="entry name" value="GLYCINE BETAINE_PROLINE BETAINE TRANSPORT SYSTEM PERMEASE PROTEIN PROW"/>
    <property type="match status" value="1"/>
</dbReference>
<comment type="subcellular location">
    <subcellularLocation>
        <location evidence="7">Cell membrane</location>
        <topology evidence="7">Multi-pass membrane protein</topology>
    </subcellularLocation>
    <subcellularLocation>
        <location evidence="1">Membrane</location>
        <topology evidence="1">Multi-pass membrane protein</topology>
    </subcellularLocation>
</comment>
<dbReference type="InterPro" id="IPR035906">
    <property type="entry name" value="MetI-like_sf"/>
</dbReference>
<evidence type="ECO:0000256" key="1">
    <source>
        <dbReference type="ARBA" id="ARBA00004141"/>
    </source>
</evidence>
<keyword evidence="3" id="KW-1003">Cell membrane</keyword>
<evidence type="ECO:0000256" key="6">
    <source>
        <dbReference type="ARBA" id="ARBA00023136"/>
    </source>
</evidence>
<keyword evidence="4 7" id="KW-0812">Transmembrane</keyword>
<feature type="transmembrane region" description="Helical" evidence="7">
    <location>
        <begin position="91"/>
        <end position="113"/>
    </location>
</feature>
<gene>
    <name evidence="9" type="ORF">ACFQDH_13610</name>
</gene>
<accession>A0ABW2AH58</accession>
<feature type="transmembrane region" description="Helical" evidence="7">
    <location>
        <begin position="245"/>
        <end position="262"/>
    </location>
</feature>
<organism evidence="9 10">
    <name type="scientific">Flexivirga alba</name>
    <dbReference type="NCBI Taxonomy" id="702742"/>
    <lineage>
        <taxon>Bacteria</taxon>
        <taxon>Bacillati</taxon>
        <taxon>Actinomycetota</taxon>
        <taxon>Actinomycetes</taxon>
        <taxon>Micrococcales</taxon>
        <taxon>Dermacoccaceae</taxon>
        <taxon>Flexivirga</taxon>
    </lineage>
</organism>
<evidence type="ECO:0000256" key="2">
    <source>
        <dbReference type="ARBA" id="ARBA00022448"/>
    </source>
</evidence>
<feature type="transmembrane region" description="Helical" evidence="7">
    <location>
        <begin position="67"/>
        <end position="85"/>
    </location>
</feature>
<sequence length="299" mass="31357">MPRIHLGDWANDVVDWLGNHWGGFFDGFASVLNSPVNWIADGLLHTPIVGLIIIFAAIAWLARGWKLAVATVIGFLLIDGFDQFAPALNTLSQILVGSIIAIAISVPLGILSARNKRVSTAIRPVLDFMQTLPAYVYILPGLFLMGIGAATAVIATVIFAMPPGVRLTELGIRQVDQEMVEAGQAFGATPREVLRGIQLPLALPNIMAGINQVIMLALSMVVIAGVTGAPGLGSNVFAALSRLDVGIGAEAGISVVILAIYLDRVTDGLSKSELGLVAELKKLRGRGRAKAAVPTASVG</sequence>